<proteinExistence type="predicted"/>
<evidence type="ECO:0000313" key="1">
    <source>
        <dbReference type="EMBL" id="JAE09713.1"/>
    </source>
</evidence>
<name>A0A0A9FN40_ARUDO</name>
<reference evidence="1" key="2">
    <citation type="journal article" date="2015" name="Data Brief">
        <title>Shoot transcriptome of the giant reed, Arundo donax.</title>
        <authorList>
            <person name="Barrero R.A."/>
            <person name="Guerrero F.D."/>
            <person name="Moolhuijzen P."/>
            <person name="Goolsby J.A."/>
            <person name="Tidwell J."/>
            <person name="Bellgard S.E."/>
            <person name="Bellgard M.I."/>
        </authorList>
    </citation>
    <scope>NUCLEOTIDE SEQUENCE</scope>
    <source>
        <tissue evidence="1">Shoot tissue taken approximately 20 cm above the soil surface</tissue>
    </source>
</reference>
<protein>
    <submittedName>
        <fullName evidence="1">Uncharacterized protein</fullName>
    </submittedName>
</protein>
<reference evidence="1" key="1">
    <citation type="submission" date="2014-09" db="EMBL/GenBank/DDBJ databases">
        <authorList>
            <person name="Magalhaes I.L.F."/>
            <person name="Oliveira U."/>
            <person name="Santos F.R."/>
            <person name="Vidigal T.H.D.A."/>
            <person name="Brescovit A.D."/>
            <person name="Santos A.J."/>
        </authorList>
    </citation>
    <scope>NUCLEOTIDE SEQUENCE</scope>
    <source>
        <tissue evidence="1">Shoot tissue taken approximately 20 cm above the soil surface</tissue>
    </source>
</reference>
<organism evidence="1">
    <name type="scientific">Arundo donax</name>
    <name type="common">Giant reed</name>
    <name type="synonym">Donax arundinaceus</name>
    <dbReference type="NCBI Taxonomy" id="35708"/>
    <lineage>
        <taxon>Eukaryota</taxon>
        <taxon>Viridiplantae</taxon>
        <taxon>Streptophyta</taxon>
        <taxon>Embryophyta</taxon>
        <taxon>Tracheophyta</taxon>
        <taxon>Spermatophyta</taxon>
        <taxon>Magnoliopsida</taxon>
        <taxon>Liliopsida</taxon>
        <taxon>Poales</taxon>
        <taxon>Poaceae</taxon>
        <taxon>PACMAD clade</taxon>
        <taxon>Arundinoideae</taxon>
        <taxon>Arundineae</taxon>
        <taxon>Arundo</taxon>
    </lineage>
</organism>
<dbReference type="AlphaFoldDB" id="A0A0A9FN40"/>
<dbReference type="EMBL" id="GBRH01188183">
    <property type="protein sequence ID" value="JAE09713.1"/>
    <property type="molecule type" value="Transcribed_RNA"/>
</dbReference>
<accession>A0A0A9FN40</accession>
<sequence length="25" mass="2870">MNPRQVQLIPWVPNASLLLARHSKT</sequence>